<evidence type="ECO:0000313" key="4">
    <source>
        <dbReference type="Proteomes" id="UP000241960"/>
    </source>
</evidence>
<reference evidence="2" key="2">
    <citation type="submission" date="2018-03" db="EMBL/GenBank/DDBJ databases">
        <authorList>
            <person name="Naushad S."/>
        </authorList>
    </citation>
    <scope>NUCLEOTIDE SEQUENCE</scope>
    <source>
        <strain evidence="1">SNUC 1084</strain>
        <strain evidence="2">SNUC 1231</strain>
    </source>
</reference>
<dbReference type="RefSeq" id="WP_101118258.1">
    <property type="nucleotide sequence ID" value="NZ_CP018199.1"/>
</dbReference>
<evidence type="ECO:0008006" key="5">
    <source>
        <dbReference type="Google" id="ProtNLM"/>
    </source>
</evidence>
<protein>
    <recommendedName>
        <fullName evidence="5">Cytosolic protein</fullName>
    </recommendedName>
</protein>
<dbReference type="InterPro" id="IPR047670">
    <property type="entry name" value="YfjT-like"/>
</dbReference>
<gene>
    <name evidence="1" type="ORF">BU057_01930</name>
    <name evidence="2" type="ORF">BU058_11615</name>
</gene>
<dbReference type="EMBL" id="PZFQ01000047">
    <property type="protein sequence ID" value="PTI74182.1"/>
    <property type="molecule type" value="Genomic_DNA"/>
</dbReference>
<dbReference type="AlphaFoldDB" id="A0A9Q6HML5"/>
<organism evidence="2 4">
    <name type="scientific">Staphylococcus succinus</name>
    <dbReference type="NCBI Taxonomy" id="61015"/>
    <lineage>
        <taxon>Bacteria</taxon>
        <taxon>Bacillati</taxon>
        <taxon>Bacillota</taxon>
        <taxon>Bacilli</taxon>
        <taxon>Bacillales</taxon>
        <taxon>Staphylococcaceae</taxon>
        <taxon>Staphylococcus</taxon>
    </lineage>
</organism>
<dbReference type="NCBIfam" id="NF040878">
    <property type="entry name" value="SE1561_fam"/>
    <property type="match status" value="1"/>
</dbReference>
<comment type="caution">
    <text evidence="2">The sequence shown here is derived from an EMBL/GenBank/DDBJ whole genome shotgun (WGS) entry which is preliminary data.</text>
</comment>
<dbReference type="Proteomes" id="UP000241960">
    <property type="component" value="Unassembled WGS sequence"/>
</dbReference>
<evidence type="ECO:0000313" key="1">
    <source>
        <dbReference type="EMBL" id="PTI70382.1"/>
    </source>
</evidence>
<dbReference type="EMBL" id="PZFR01000005">
    <property type="protein sequence ID" value="PTI70382.1"/>
    <property type="molecule type" value="Genomic_DNA"/>
</dbReference>
<proteinExistence type="predicted"/>
<sequence>MNENQTIDQIKERLEKFIDDIDHVNPNEVKVEDIDEWIGLLDQLEEKVKTVSKTSE</sequence>
<evidence type="ECO:0000313" key="2">
    <source>
        <dbReference type="EMBL" id="PTI74182.1"/>
    </source>
</evidence>
<dbReference type="Proteomes" id="UP000240859">
    <property type="component" value="Unassembled WGS sequence"/>
</dbReference>
<evidence type="ECO:0000313" key="3">
    <source>
        <dbReference type="Proteomes" id="UP000240859"/>
    </source>
</evidence>
<accession>A0A9Q6HML5</accession>
<name>A0A9Q6HML5_9STAP</name>
<dbReference type="GeneID" id="93720069"/>
<keyword evidence="3" id="KW-1185">Reference proteome</keyword>
<reference evidence="3 4" key="1">
    <citation type="journal article" date="2016" name="Front. Microbiol.">
        <title>Comprehensive Phylogenetic Analysis of Bovine Non-aureus Staphylococci Species Based on Whole-Genome Sequencing.</title>
        <authorList>
            <person name="Naushad S."/>
            <person name="Barkema H.W."/>
            <person name="Luby C."/>
            <person name="Condas L.A."/>
            <person name="Nobrega D.B."/>
            <person name="Carson D.A."/>
            <person name="De Buck J."/>
        </authorList>
    </citation>
    <scope>NUCLEOTIDE SEQUENCE [LARGE SCALE GENOMIC DNA]</scope>
    <source>
        <strain evidence="1 3">SNUC 1084</strain>
        <strain evidence="2 4">SNUC 1231</strain>
    </source>
</reference>